<dbReference type="InterPro" id="IPR012944">
    <property type="entry name" value="SusD_RagB_dom"/>
</dbReference>
<dbReference type="Pfam" id="PF07980">
    <property type="entry name" value="SusD_RagB"/>
    <property type="match status" value="1"/>
</dbReference>
<dbReference type="PROSITE" id="PS51257">
    <property type="entry name" value="PROKAR_LIPOPROTEIN"/>
    <property type="match status" value="1"/>
</dbReference>
<comment type="subcellular location">
    <subcellularLocation>
        <location evidence="1">Cell outer membrane</location>
    </subcellularLocation>
</comment>
<dbReference type="GO" id="GO:0009279">
    <property type="term" value="C:cell outer membrane"/>
    <property type="evidence" value="ECO:0007669"/>
    <property type="project" value="UniProtKB-SubCell"/>
</dbReference>
<reference evidence="7" key="1">
    <citation type="submission" date="2019-03" db="EMBL/GenBank/DDBJ databases">
        <title>Single cell metagenomics reveals metabolic interactions within the superorganism composed of flagellate Streblomastix strix and complex community of Bacteroidetes bacteria on its surface.</title>
        <authorList>
            <person name="Treitli S.C."/>
            <person name="Kolisko M."/>
            <person name="Husnik F."/>
            <person name="Keeling P."/>
            <person name="Hampl V."/>
        </authorList>
    </citation>
    <scope>NUCLEOTIDE SEQUENCE</scope>
    <source>
        <strain evidence="7">STM</strain>
    </source>
</reference>
<comment type="caution">
    <text evidence="7">The sequence shown here is derived from an EMBL/GenBank/DDBJ whole genome shotgun (WGS) entry which is preliminary data.</text>
</comment>
<accession>A0A5J4S761</accession>
<dbReference type="InterPro" id="IPR033985">
    <property type="entry name" value="SusD-like_N"/>
</dbReference>
<organism evidence="7">
    <name type="scientific">termite gut metagenome</name>
    <dbReference type="NCBI Taxonomy" id="433724"/>
    <lineage>
        <taxon>unclassified sequences</taxon>
        <taxon>metagenomes</taxon>
        <taxon>organismal metagenomes</taxon>
    </lineage>
</organism>
<dbReference type="SUPFAM" id="SSF48452">
    <property type="entry name" value="TPR-like"/>
    <property type="match status" value="1"/>
</dbReference>
<evidence type="ECO:0000256" key="2">
    <source>
        <dbReference type="ARBA" id="ARBA00022729"/>
    </source>
</evidence>
<keyword evidence="3" id="KW-0472">Membrane</keyword>
<dbReference type="InterPro" id="IPR011990">
    <property type="entry name" value="TPR-like_helical_dom_sf"/>
</dbReference>
<evidence type="ECO:0000313" key="7">
    <source>
        <dbReference type="EMBL" id="KAA6341907.1"/>
    </source>
</evidence>
<evidence type="ECO:0000256" key="3">
    <source>
        <dbReference type="ARBA" id="ARBA00023136"/>
    </source>
</evidence>
<proteinExistence type="predicted"/>
<feature type="domain" description="RagB/SusD" evidence="5">
    <location>
        <begin position="335"/>
        <end position="646"/>
    </location>
</feature>
<dbReference type="EMBL" id="SNRY01000358">
    <property type="protein sequence ID" value="KAA6341907.1"/>
    <property type="molecule type" value="Genomic_DNA"/>
</dbReference>
<sequence length="646" mass="74374">MRSIIKCIICLFAGIFVSSCDDYLDVTPDQIPTIESAFADRYTTLQYLGSCYWAMPRLGGWDSNPAWIGSMEMIVNKEYQTESYMQLALGNNTPTVTYFWYWGYPGNNSTRSLYAGIRECNTFLDNVGQVPDMPIQEKNREIAEAKTLKAYMHFWLLRQYGPICPLRESPPVSESIRGVQVYREKVDTCFAYIIHLLDEVVDSQALPEVITNKTSELGRFTHAAACALRAEVWIYWASPLFNGNQEYNDFLDHNGEHFFNQKKDESRWAKASEACRVAVEACAAGGIRLFQIQDYITQQKMSDETQLVNTLRSSVTEQWNSNVETIWGSTSSPMGSSMQLNCIAQLEGGNSNVVSTVSVPFSTVDLFYSSNGVPIEEDTAWVNSGRYDKRFSLRAGDTDHQYYVAIGEKTADMNFDREPRFYSTLGFDRGKWHSNMYSYFADEQTPFLKNRWNEYSSYRNSSNYNVTGYFPKKLVSLASIFMNANSFDVVDYPSPDMRYASLLLFYAEALNETTQGEDERPTDEVYALIDEVRARAGLEGVIDSWKKYADSNKPLTKRGMREIIQRERKIELACEGQYFWDSRRWQAAQKEQNRLIQGWNVKAMEESGYYTPTTIYIQKFTRRDYFFPIPESDMINNPKLIQNPGW</sequence>
<evidence type="ECO:0000259" key="6">
    <source>
        <dbReference type="Pfam" id="PF14322"/>
    </source>
</evidence>
<evidence type="ECO:0000259" key="5">
    <source>
        <dbReference type="Pfam" id="PF07980"/>
    </source>
</evidence>
<feature type="domain" description="SusD-like N-terminal" evidence="6">
    <location>
        <begin position="73"/>
        <end position="232"/>
    </location>
</feature>
<evidence type="ECO:0000256" key="1">
    <source>
        <dbReference type="ARBA" id="ARBA00004442"/>
    </source>
</evidence>
<dbReference type="AlphaFoldDB" id="A0A5J4S761"/>
<protein>
    <submittedName>
        <fullName evidence="7">RagB/SusD family nutrient uptake outer membrane protein</fullName>
    </submittedName>
</protein>
<gene>
    <name evidence="7" type="ORF">EZS27_010321</name>
</gene>
<keyword evidence="4" id="KW-0998">Cell outer membrane</keyword>
<keyword evidence="2" id="KW-0732">Signal</keyword>
<name>A0A5J4S761_9ZZZZ</name>
<dbReference type="Pfam" id="PF14322">
    <property type="entry name" value="SusD-like_3"/>
    <property type="match status" value="1"/>
</dbReference>
<dbReference type="Gene3D" id="1.25.40.390">
    <property type="match status" value="1"/>
</dbReference>
<evidence type="ECO:0000256" key="4">
    <source>
        <dbReference type="ARBA" id="ARBA00023237"/>
    </source>
</evidence>